<dbReference type="Pfam" id="PF16732">
    <property type="entry name" value="ComP_DUS"/>
    <property type="match status" value="1"/>
</dbReference>
<dbReference type="InterPro" id="IPR045584">
    <property type="entry name" value="Pilin-like"/>
</dbReference>
<evidence type="ECO:0008006" key="3">
    <source>
        <dbReference type="Google" id="ProtNLM"/>
    </source>
</evidence>
<dbReference type="Gene3D" id="3.30.700.10">
    <property type="entry name" value="Glycoprotein, Type 4 Pilin"/>
    <property type="match status" value="1"/>
</dbReference>
<dbReference type="SUPFAM" id="SSF54523">
    <property type="entry name" value="Pili subunits"/>
    <property type="match status" value="1"/>
</dbReference>
<reference evidence="1 2" key="1">
    <citation type="submission" date="2019-07" db="EMBL/GenBank/DDBJ databases">
        <title>The pathways for chlorine oxyanion respiration interact through the shared metabolite chlorate.</title>
        <authorList>
            <person name="Barnum T.P."/>
            <person name="Cheng Y."/>
            <person name="Hill K.A."/>
            <person name="Lucas L.N."/>
            <person name="Carlson H.K."/>
            <person name="Coates J.D."/>
        </authorList>
    </citation>
    <scope>NUCLEOTIDE SEQUENCE [LARGE SCALE GENOMIC DNA]</scope>
    <source>
        <strain evidence="1 2">SFB-1</strain>
    </source>
</reference>
<dbReference type="GO" id="GO:0043683">
    <property type="term" value="P:type IV pilus assembly"/>
    <property type="evidence" value="ECO:0007669"/>
    <property type="project" value="InterPro"/>
</dbReference>
<protein>
    <recommendedName>
        <fullName evidence="3">Pilus assembly protein PilE</fullName>
    </recommendedName>
</protein>
<dbReference type="AlphaFoldDB" id="A0A557S2J4"/>
<organism evidence="1 2">
    <name type="scientific">Denitromonas halophila</name>
    <dbReference type="NCBI Taxonomy" id="1629404"/>
    <lineage>
        <taxon>Bacteria</taxon>
        <taxon>Pseudomonadati</taxon>
        <taxon>Pseudomonadota</taxon>
        <taxon>Betaproteobacteria</taxon>
        <taxon>Rhodocyclales</taxon>
        <taxon>Zoogloeaceae</taxon>
        <taxon>Denitromonas</taxon>
    </lineage>
</organism>
<accession>A0A557S2J4</accession>
<dbReference type="EMBL" id="VMNI01000025">
    <property type="protein sequence ID" value="TVO71650.1"/>
    <property type="molecule type" value="Genomic_DNA"/>
</dbReference>
<proteinExistence type="predicted"/>
<name>A0A557S2J4_9RHOO</name>
<dbReference type="Proteomes" id="UP000318349">
    <property type="component" value="Unassembled WGS sequence"/>
</dbReference>
<comment type="caution">
    <text evidence="1">The sequence shown here is derived from an EMBL/GenBank/DDBJ whole genome shotgun (WGS) entry which is preliminary data.</text>
</comment>
<feature type="non-terminal residue" evidence="1">
    <location>
        <position position="1"/>
    </location>
</feature>
<dbReference type="InterPro" id="IPR031982">
    <property type="entry name" value="PilE-like"/>
</dbReference>
<sequence length="161" mass="16488">RDAFGHLARASCLSYKGSLHTEGRGSIVTTLAPSRQRRLLRVAASSNYTQYVLRSKRNDCAGALVGMAAAMERRFSTNQSYLGLATGGGDTGAPAAAFYPAQCPIDGGAATYNLTIAAATQTTFTLNAAPTGSQAGDTCGTLSLTETGVKGATGGTVQACW</sequence>
<evidence type="ECO:0000313" key="1">
    <source>
        <dbReference type="EMBL" id="TVO71650.1"/>
    </source>
</evidence>
<evidence type="ECO:0000313" key="2">
    <source>
        <dbReference type="Proteomes" id="UP000318349"/>
    </source>
</evidence>
<gene>
    <name evidence="1" type="ORF">FHP89_19770</name>
</gene>